<dbReference type="PANTHER" id="PTHR31385:SF1">
    <property type="entry name" value="PUTATIVE (DUF220)-RELATED"/>
    <property type="match status" value="1"/>
</dbReference>
<feature type="compositionally biased region" description="Basic residues" evidence="1">
    <location>
        <begin position="477"/>
        <end position="488"/>
    </location>
</feature>
<gene>
    <name evidence="2" type="primary">PLEST008829</name>
    <name evidence="2" type="ORF">PLESTB_001092400</name>
</gene>
<protein>
    <submittedName>
        <fullName evidence="2">Uncharacterized protein</fullName>
    </submittedName>
</protein>
<proteinExistence type="predicted"/>
<dbReference type="PANTHER" id="PTHR31385">
    <property type="entry name" value="PUTATIVE (DUF220)-RELATED"/>
    <property type="match status" value="1"/>
</dbReference>
<feature type="region of interest" description="Disordered" evidence="1">
    <location>
        <begin position="257"/>
        <end position="287"/>
    </location>
</feature>
<dbReference type="EMBL" id="BRXU01000015">
    <property type="protein sequence ID" value="GLC56322.1"/>
    <property type="molecule type" value="Genomic_DNA"/>
</dbReference>
<evidence type="ECO:0000313" key="2">
    <source>
        <dbReference type="EMBL" id="GLC56322.1"/>
    </source>
</evidence>
<feature type="compositionally biased region" description="Acidic residues" evidence="1">
    <location>
        <begin position="266"/>
        <end position="276"/>
    </location>
</feature>
<dbReference type="Proteomes" id="UP001165080">
    <property type="component" value="Unassembled WGS sequence"/>
</dbReference>
<feature type="compositionally biased region" description="Polar residues" evidence="1">
    <location>
        <begin position="18"/>
        <end position="34"/>
    </location>
</feature>
<reference evidence="2 3" key="1">
    <citation type="journal article" date="2023" name="Commun. Biol.">
        <title>Reorganization of the ancestral sex-determining regions during the evolution of trioecy in Pleodorina starrii.</title>
        <authorList>
            <person name="Takahashi K."/>
            <person name="Suzuki S."/>
            <person name="Kawai-Toyooka H."/>
            <person name="Yamamoto K."/>
            <person name="Hamaji T."/>
            <person name="Ootsuki R."/>
            <person name="Yamaguchi H."/>
            <person name="Kawachi M."/>
            <person name="Higashiyama T."/>
            <person name="Nozaki H."/>
        </authorList>
    </citation>
    <scope>NUCLEOTIDE SEQUENCE [LARGE SCALE GENOMIC DNA]</scope>
    <source>
        <strain evidence="2 3">NIES-4479</strain>
    </source>
</reference>
<feature type="compositionally biased region" description="Pro residues" evidence="1">
    <location>
        <begin position="69"/>
        <end position="86"/>
    </location>
</feature>
<feature type="compositionally biased region" description="Low complexity" evidence="1">
    <location>
        <begin position="492"/>
        <end position="503"/>
    </location>
</feature>
<feature type="compositionally biased region" description="Gly residues" evidence="1">
    <location>
        <begin position="87"/>
        <end position="102"/>
    </location>
</feature>
<organism evidence="2 3">
    <name type="scientific">Pleodorina starrii</name>
    <dbReference type="NCBI Taxonomy" id="330485"/>
    <lineage>
        <taxon>Eukaryota</taxon>
        <taxon>Viridiplantae</taxon>
        <taxon>Chlorophyta</taxon>
        <taxon>core chlorophytes</taxon>
        <taxon>Chlorophyceae</taxon>
        <taxon>CS clade</taxon>
        <taxon>Chlamydomonadales</taxon>
        <taxon>Volvocaceae</taxon>
        <taxon>Pleodorina</taxon>
    </lineage>
</organism>
<feature type="region of interest" description="Disordered" evidence="1">
    <location>
        <begin position="376"/>
        <end position="397"/>
    </location>
</feature>
<keyword evidence="3" id="KW-1185">Reference proteome</keyword>
<feature type="compositionally biased region" description="Low complexity" evidence="1">
    <location>
        <begin position="385"/>
        <end position="397"/>
    </location>
</feature>
<feature type="region of interest" description="Disordered" evidence="1">
    <location>
        <begin position="471"/>
        <end position="544"/>
    </location>
</feature>
<sequence length="592" mass="60917">MDLHYFAYGDSEGHGGPSSPQRAAANDSNINSRPPASGDERAAASGRAGGFAERARTTMDTTPRAAAPQPAPAPPAPRVADAPPPAAGGGGHPGNATAGGGARRPSTRARRAAPPAIPPPSIRVSPGDRGSGYMAAVELRARFPVPPEAVFGLLTHPDKSVAFRNILEVCDRTEVTPQAQPRCEPAAGPGGTDPRVRVFEETQVGETSILWHHSKFRNRLRLEEDSTDPRVMVQRFKLLQGDSLEKFEGSWMVAAEEGPEGAAAAEENEAEAEEPQIVDRGEAGDGGVEDDLVEVAAPISTGDAGGGASGGGGLAAAADVGGEDGWEHVVGQLSPTAASGTGAAAVPAHERAAAVGSDGRGLRPPVPTEVILKTVPQQSPPMAPPAEAAAAAPSTSSATSTSDVWCVVVLKQGLSPKGVPALVRPAVGRMVRSATETSLGRLHQDLSEMVTKLLQGATVDEAMAAVRDEHRAQQVGAHHHHHQHHRQHDSKQQQQQEQQQPQQDKSDPTSRRFHSKGDHDQPTGHAPPQLSHPQKSPAAAAGATGSALAVPSTAAATVAEPAGPAAAAAGAGVTPPLVVNPRTGEVVHRWVA</sequence>
<evidence type="ECO:0000313" key="3">
    <source>
        <dbReference type="Proteomes" id="UP001165080"/>
    </source>
</evidence>
<feature type="compositionally biased region" description="Basic and acidic residues" evidence="1">
    <location>
        <begin position="504"/>
        <end position="522"/>
    </location>
</feature>
<comment type="caution">
    <text evidence="2">The sequence shown here is derived from an EMBL/GenBank/DDBJ whole genome shotgun (WGS) entry which is preliminary data.</text>
</comment>
<name>A0A9W6F4N3_9CHLO</name>
<evidence type="ECO:0000256" key="1">
    <source>
        <dbReference type="SAM" id="MobiDB-lite"/>
    </source>
</evidence>
<accession>A0A9W6F4N3</accession>
<feature type="compositionally biased region" description="Low complexity" evidence="1">
    <location>
        <begin position="43"/>
        <end position="52"/>
    </location>
</feature>
<dbReference type="AlphaFoldDB" id="A0A9W6F4N3"/>
<feature type="region of interest" description="Disordered" evidence="1">
    <location>
        <begin position="1"/>
        <end position="129"/>
    </location>
</feature>